<dbReference type="Proteomes" id="UP001596220">
    <property type="component" value="Unassembled WGS sequence"/>
</dbReference>
<reference evidence="2" key="1">
    <citation type="journal article" date="2019" name="Int. J. Syst. Evol. Microbiol.">
        <title>The Global Catalogue of Microorganisms (GCM) 10K type strain sequencing project: providing services to taxonomists for standard genome sequencing and annotation.</title>
        <authorList>
            <consortium name="The Broad Institute Genomics Platform"/>
            <consortium name="The Broad Institute Genome Sequencing Center for Infectious Disease"/>
            <person name="Wu L."/>
            <person name="Ma J."/>
        </authorList>
    </citation>
    <scope>NUCLEOTIDE SEQUENCE [LARGE SCALE GENOMIC DNA]</scope>
    <source>
        <strain evidence="2">CGMCC 4.7246</strain>
    </source>
</reference>
<organism evidence="1 2">
    <name type="scientific">Saccharothrix lopnurensis</name>
    <dbReference type="NCBI Taxonomy" id="1670621"/>
    <lineage>
        <taxon>Bacteria</taxon>
        <taxon>Bacillati</taxon>
        <taxon>Actinomycetota</taxon>
        <taxon>Actinomycetes</taxon>
        <taxon>Pseudonocardiales</taxon>
        <taxon>Pseudonocardiaceae</taxon>
        <taxon>Saccharothrix</taxon>
    </lineage>
</organism>
<dbReference type="InterPro" id="IPR027417">
    <property type="entry name" value="P-loop_NTPase"/>
</dbReference>
<dbReference type="EMBL" id="JBHSQO010000006">
    <property type="protein sequence ID" value="MFC6089451.1"/>
    <property type="molecule type" value="Genomic_DNA"/>
</dbReference>
<evidence type="ECO:0000313" key="2">
    <source>
        <dbReference type="Proteomes" id="UP001596220"/>
    </source>
</evidence>
<evidence type="ECO:0000313" key="1">
    <source>
        <dbReference type="EMBL" id="MFC6089451.1"/>
    </source>
</evidence>
<dbReference type="RefSeq" id="WP_380634635.1">
    <property type="nucleotide sequence ID" value="NZ_JBHSQO010000006.1"/>
</dbReference>
<dbReference type="Gene3D" id="3.40.50.300">
    <property type="entry name" value="P-loop containing nucleotide triphosphate hydrolases"/>
    <property type="match status" value="1"/>
</dbReference>
<accession>A0ABW1P1Z9</accession>
<protein>
    <recommendedName>
        <fullName evidence="3">Phage terminase large subunit-like protein</fullName>
    </recommendedName>
</protein>
<evidence type="ECO:0008006" key="3">
    <source>
        <dbReference type="Google" id="ProtNLM"/>
    </source>
</evidence>
<name>A0ABW1P1Z9_9PSEU</name>
<gene>
    <name evidence="1" type="ORF">ACFP3R_09240</name>
</gene>
<sequence>MLRGASHPRVEVRPPGVADDFGAEAADLMARAGKPLYEWQRDSVQLLLSIRDDGRWACVEYAEIVARQNGKGGVLEARVLAGFLLLGERLIMWSAHEVKTASEAFIRIKELLQALDPRPDEEKAADPNFILVDGDVPVKISEANGQEGFKRLDTGQRIRFIARSKGSGRGFSGDLNIIDETFAYTGAQHAALFPTMLARPNPQIIYTSTPPLSPDSGEVMHTLRARAKAVLEALAALGNHGGDDRFGFRDWGLEGDLDNLDQVDLDDPRLWARVNPSLGHSWMTLEILAIARRTLPLLEFAREVLCIWPRAQDNAGAIDANRWAALRDPESRRVGEIALGVDISPDREWAVIAFYGVRADGVGHLQLLDYRPGTDWVIERLALLRQVLRPIGIGMGKGTYASLENALRDNGFTVPEDPDKPRRGQVLVLDYLDMSAGCSQMLDAVKHSRLRHVGDDPLDKAVAAAKVRQTTDSVVWARKQDKAKNDIGPLVAGTEAKYVHETWLGIVVDDDYDPLDSIA</sequence>
<proteinExistence type="predicted"/>
<keyword evidence="2" id="KW-1185">Reference proteome</keyword>
<comment type="caution">
    <text evidence="1">The sequence shown here is derived from an EMBL/GenBank/DDBJ whole genome shotgun (WGS) entry which is preliminary data.</text>
</comment>